<comment type="caution">
    <text evidence="1">The sequence shown here is derived from an EMBL/GenBank/DDBJ whole genome shotgun (WGS) entry which is preliminary data.</text>
</comment>
<accession>A0A395VVP6</accession>
<evidence type="ECO:0000313" key="2">
    <source>
        <dbReference type="Proteomes" id="UP000266492"/>
    </source>
</evidence>
<evidence type="ECO:0000313" key="1">
    <source>
        <dbReference type="EMBL" id="RGS83234.1"/>
    </source>
</evidence>
<name>A0A395VVP6_BACOV</name>
<dbReference type="RefSeq" id="WP_062695016.1">
    <property type="nucleotide sequence ID" value="NZ_JAIWWY010000005.1"/>
</dbReference>
<organism evidence="1 2">
    <name type="scientific">Bacteroides ovatus</name>
    <dbReference type="NCBI Taxonomy" id="28116"/>
    <lineage>
        <taxon>Bacteria</taxon>
        <taxon>Pseudomonadati</taxon>
        <taxon>Bacteroidota</taxon>
        <taxon>Bacteroidia</taxon>
        <taxon>Bacteroidales</taxon>
        <taxon>Bacteroidaceae</taxon>
        <taxon>Bacteroides</taxon>
    </lineage>
</organism>
<proteinExistence type="predicted"/>
<dbReference type="Proteomes" id="UP000266492">
    <property type="component" value="Unassembled WGS sequence"/>
</dbReference>
<gene>
    <name evidence="1" type="ORF">DWX70_12630</name>
</gene>
<reference evidence="1 2" key="1">
    <citation type="submission" date="2018-08" db="EMBL/GenBank/DDBJ databases">
        <title>A genome reference for cultivated species of the human gut microbiota.</title>
        <authorList>
            <person name="Zou Y."/>
            <person name="Xue W."/>
            <person name="Luo G."/>
        </authorList>
    </citation>
    <scope>NUCLEOTIDE SEQUENCE [LARGE SCALE GENOMIC DNA]</scope>
    <source>
        <strain evidence="1 2">AF20-9LB</strain>
    </source>
</reference>
<sequence>MGYQLIYNSSFKDIDENTINIEIYRDSGGTLIASELLCSADAVSINYESDDDVFKPIKCSDCQINVLTTKVLANLYTALGNQIYCTISKNGSLLWCGYSVPCLYSTDYNEEYNLLSLQFNDILSSLNNYNYTYLNEKQSIVSFYQVIKHIISQIDSNGLIKNVYVHNAKKINDTTDLLNNLFILDRNFFDEANEAENCKDVLEYIARYLGMTCYYYGDSIYFVDYDIIKNINLYTKYTLSDDSNTVVALDNTVINVNQNIYESNASIAIGELYNKVVVVANSNSNNTIIPEWNDEDDIINQNADANKYYESTRDISGKNYTLLNAFFKSKNNWDWNKPYLFEINKPIEPIEEVTPDNAASNGSYWQKAAYYETANEPSSLNWKTYFTISDYGLMGWKTTDGVQLSLKNKLPIAVKGGTFIIDINYRLSGDWNAAECIVTSDEQYYDGKYSTGFTDTMFKCKLAIGDKMYYDGDGWVNYQEYHNKVARNYYKICNGPNTWAGATWYKYLDEYGYWRFVTKGEYDSISGREKYSGGYADRNYVYSYMNSSNERVFVEKWFYDECKLQDCFYLVHKNKVGDKVFDTDYSLTNTVSWRMNLAESEDGVAVSLPSDKMTLGELTFELYAPNQLGTTPMRRTDKEPVRCNSFHINDVKLKYTTSDYVKDIFNDETYDEDLKFENVIDENIVNDFDDIEFRINTYNEHAGSYSYVLTKIGEEYYFVDTLTDAASLDKLKAEEHCINKYVNYYSKPRFRYSNSIKNRDISLNSILKENTLNKNFVINSITYDLINNKCDVELNEIR</sequence>
<dbReference type="AlphaFoldDB" id="A0A395VVP6"/>
<protein>
    <submittedName>
        <fullName evidence="1">Uncharacterized protein</fullName>
    </submittedName>
</protein>
<dbReference type="EMBL" id="QRVZ01000009">
    <property type="protein sequence ID" value="RGS83234.1"/>
    <property type="molecule type" value="Genomic_DNA"/>
</dbReference>